<feature type="transmembrane region" description="Helical" evidence="5">
    <location>
        <begin position="107"/>
        <end position="125"/>
    </location>
</feature>
<dbReference type="InterPro" id="IPR032808">
    <property type="entry name" value="DoxX"/>
</dbReference>
<evidence type="ECO:0000256" key="1">
    <source>
        <dbReference type="ARBA" id="ARBA00004141"/>
    </source>
</evidence>
<dbReference type="EMBL" id="MFQB01000031">
    <property type="protein sequence ID" value="OGH67502.1"/>
    <property type="molecule type" value="Genomic_DNA"/>
</dbReference>
<name>A0A1F6M771_9BACT</name>
<evidence type="ECO:0000256" key="3">
    <source>
        <dbReference type="ARBA" id="ARBA00022989"/>
    </source>
</evidence>
<comment type="caution">
    <text evidence="6">The sequence shown here is derived from an EMBL/GenBank/DDBJ whole genome shotgun (WGS) entry which is preliminary data.</text>
</comment>
<evidence type="ECO:0000313" key="6">
    <source>
        <dbReference type="EMBL" id="OGH67502.1"/>
    </source>
</evidence>
<proteinExistence type="predicted"/>
<keyword evidence="3 5" id="KW-1133">Transmembrane helix</keyword>
<sequence>MDFLFLLGRVIYGGFFIMNGLSHVMKSDSMVGYAQSKGVKSPKMMIVFSGLLILLGGLGILLGVYIQISVLFIGLFLVIVSFKMHNFWKATDPQAKMMDMIQFNKNMALFGAGLMFLQIPQPWIYSV</sequence>
<gene>
    <name evidence="6" type="ORF">A3J66_03680</name>
</gene>
<evidence type="ECO:0000256" key="5">
    <source>
        <dbReference type="SAM" id="Phobius"/>
    </source>
</evidence>
<feature type="transmembrane region" description="Helical" evidence="5">
    <location>
        <begin position="44"/>
        <end position="62"/>
    </location>
</feature>
<dbReference type="STRING" id="1798680.A3J66_03680"/>
<evidence type="ECO:0000256" key="2">
    <source>
        <dbReference type="ARBA" id="ARBA00022692"/>
    </source>
</evidence>
<dbReference type="Proteomes" id="UP000176282">
    <property type="component" value="Unassembled WGS sequence"/>
</dbReference>
<keyword evidence="2 5" id="KW-0812">Transmembrane</keyword>
<protein>
    <submittedName>
        <fullName evidence="6">DoxX family protein</fullName>
    </submittedName>
</protein>
<evidence type="ECO:0000256" key="4">
    <source>
        <dbReference type="ARBA" id="ARBA00023136"/>
    </source>
</evidence>
<organism evidence="6 7">
    <name type="scientific">Candidatus Magasanikbacteria bacterium RIFCSPHIGHO2_02_FULL_47_14</name>
    <dbReference type="NCBI Taxonomy" id="1798680"/>
    <lineage>
        <taxon>Bacteria</taxon>
        <taxon>Candidatus Magasanikiibacteriota</taxon>
    </lineage>
</organism>
<accession>A0A1F6M771</accession>
<dbReference type="Pfam" id="PF07681">
    <property type="entry name" value="DoxX"/>
    <property type="match status" value="1"/>
</dbReference>
<reference evidence="6 7" key="1">
    <citation type="journal article" date="2016" name="Nat. Commun.">
        <title>Thousands of microbial genomes shed light on interconnected biogeochemical processes in an aquifer system.</title>
        <authorList>
            <person name="Anantharaman K."/>
            <person name="Brown C.T."/>
            <person name="Hug L.A."/>
            <person name="Sharon I."/>
            <person name="Castelle C.J."/>
            <person name="Probst A.J."/>
            <person name="Thomas B.C."/>
            <person name="Singh A."/>
            <person name="Wilkins M.J."/>
            <person name="Karaoz U."/>
            <person name="Brodie E.L."/>
            <person name="Williams K.H."/>
            <person name="Hubbard S.S."/>
            <person name="Banfield J.F."/>
        </authorList>
    </citation>
    <scope>NUCLEOTIDE SEQUENCE [LARGE SCALE GENOMIC DNA]</scope>
</reference>
<feature type="transmembrane region" description="Helical" evidence="5">
    <location>
        <begin position="6"/>
        <end position="24"/>
    </location>
</feature>
<feature type="transmembrane region" description="Helical" evidence="5">
    <location>
        <begin position="68"/>
        <end position="86"/>
    </location>
</feature>
<keyword evidence="4 5" id="KW-0472">Membrane</keyword>
<dbReference type="AlphaFoldDB" id="A0A1F6M771"/>
<comment type="subcellular location">
    <subcellularLocation>
        <location evidence="1">Membrane</location>
        <topology evidence="1">Multi-pass membrane protein</topology>
    </subcellularLocation>
</comment>
<evidence type="ECO:0000313" key="7">
    <source>
        <dbReference type="Proteomes" id="UP000176282"/>
    </source>
</evidence>
<dbReference type="GO" id="GO:0016020">
    <property type="term" value="C:membrane"/>
    <property type="evidence" value="ECO:0007669"/>
    <property type="project" value="UniProtKB-SubCell"/>
</dbReference>